<keyword evidence="3" id="KW-1185">Reference proteome</keyword>
<dbReference type="HOGENOM" id="CLU_2747328_0_0_1"/>
<dbReference type="OrthoDB" id="6155763at2759"/>
<dbReference type="CTD" id="20213401"/>
<gene>
    <name evidence="2" type="primary">20213401</name>
    <name evidence="1" type="ORF">HELRODRAFT_62784</name>
</gene>
<dbReference type="EMBL" id="AMQM01000171">
    <property type="status" value="NOT_ANNOTATED_CDS"/>
    <property type="molecule type" value="Genomic_DNA"/>
</dbReference>
<organism evidence="2 3">
    <name type="scientific">Helobdella robusta</name>
    <name type="common">Californian leech</name>
    <dbReference type="NCBI Taxonomy" id="6412"/>
    <lineage>
        <taxon>Eukaryota</taxon>
        <taxon>Metazoa</taxon>
        <taxon>Spiralia</taxon>
        <taxon>Lophotrochozoa</taxon>
        <taxon>Annelida</taxon>
        <taxon>Clitellata</taxon>
        <taxon>Hirudinea</taxon>
        <taxon>Rhynchobdellida</taxon>
        <taxon>Glossiphoniidae</taxon>
        <taxon>Helobdella</taxon>
    </lineage>
</organism>
<dbReference type="RefSeq" id="XP_009009181.1">
    <property type="nucleotide sequence ID" value="XM_009010933.1"/>
</dbReference>
<protein>
    <submittedName>
        <fullName evidence="1 2">Uncharacterized protein</fullName>
    </submittedName>
</protein>
<evidence type="ECO:0000313" key="3">
    <source>
        <dbReference type="Proteomes" id="UP000015101"/>
    </source>
</evidence>
<dbReference type="Proteomes" id="UP000015101">
    <property type="component" value="Unassembled WGS sequence"/>
</dbReference>
<dbReference type="EnsemblMetazoa" id="HelroT62784">
    <property type="protein sequence ID" value="HelroP62784"/>
    <property type="gene ID" value="HelroG62784"/>
</dbReference>
<reference evidence="2" key="3">
    <citation type="submission" date="2015-06" db="UniProtKB">
        <authorList>
            <consortium name="EnsemblMetazoa"/>
        </authorList>
    </citation>
    <scope>IDENTIFICATION</scope>
</reference>
<dbReference type="KEGG" id="hro:HELRODRAFT_62784"/>
<sequence>IRHIRNFLTEDIASALARCLVLSRLYYCNSLLYGLSSNFSTLLQRPQNRVAKVVLNINNLSSSTDSPIQLHW</sequence>
<reference evidence="3" key="1">
    <citation type="submission" date="2012-12" db="EMBL/GenBank/DDBJ databases">
        <authorList>
            <person name="Hellsten U."/>
            <person name="Grimwood J."/>
            <person name="Chapman J.A."/>
            <person name="Shapiro H."/>
            <person name="Aerts A."/>
            <person name="Otillar R.P."/>
            <person name="Terry A.Y."/>
            <person name="Boore J.L."/>
            <person name="Simakov O."/>
            <person name="Marletaz F."/>
            <person name="Cho S.-J."/>
            <person name="Edsinger-Gonzales E."/>
            <person name="Havlak P."/>
            <person name="Kuo D.-H."/>
            <person name="Larsson T."/>
            <person name="Lv J."/>
            <person name="Arendt D."/>
            <person name="Savage R."/>
            <person name="Osoegawa K."/>
            <person name="de Jong P."/>
            <person name="Lindberg D.R."/>
            <person name="Seaver E.C."/>
            <person name="Weisblat D.A."/>
            <person name="Putnam N.H."/>
            <person name="Grigoriev I.V."/>
            <person name="Rokhsar D.S."/>
        </authorList>
    </citation>
    <scope>NUCLEOTIDE SEQUENCE</scope>
</reference>
<dbReference type="GeneID" id="20213401"/>
<reference evidence="1 3" key="2">
    <citation type="journal article" date="2013" name="Nature">
        <title>Insights into bilaterian evolution from three spiralian genomes.</title>
        <authorList>
            <person name="Simakov O."/>
            <person name="Marletaz F."/>
            <person name="Cho S.J."/>
            <person name="Edsinger-Gonzales E."/>
            <person name="Havlak P."/>
            <person name="Hellsten U."/>
            <person name="Kuo D.H."/>
            <person name="Larsson T."/>
            <person name="Lv J."/>
            <person name="Arendt D."/>
            <person name="Savage R."/>
            <person name="Osoegawa K."/>
            <person name="de Jong P."/>
            <person name="Grimwood J."/>
            <person name="Chapman J.A."/>
            <person name="Shapiro H."/>
            <person name="Aerts A."/>
            <person name="Otillar R.P."/>
            <person name="Terry A.Y."/>
            <person name="Boore J.L."/>
            <person name="Grigoriev I.V."/>
            <person name="Lindberg D.R."/>
            <person name="Seaver E.C."/>
            <person name="Weisblat D.A."/>
            <person name="Putnam N.H."/>
            <person name="Rokhsar D.S."/>
        </authorList>
    </citation>
    <scope>NUCLEOTIDE SEQUENCE</scope>
</reference>
<dbReference type="EMBL" id="KB095811">
    <property type="protein sequence ID" value="ESO12461.1"/>
    <property type="molecule type" value="Genomic_DNA"/>
</dbReference>
<dbReference type="AlphaFoldDB" id="T1FX53"/>
<evidence type="ECO:0000313" key="2">
    <source>
        <dbReference type="EnsemblMetazoa" id="HelroP62784"/>
    </source>
</evidence>
<name>T1FX53_HELRO</name>
<evidence type="ECO:0000313" key="1">
    <source>
        <dbReference type="EMBL" id="ESO12461.1"/>
    </source>
</evidence>
<dbReference type="InParanoid" id="T1FX53"/>
<accession>T1FX53</accession>
<proteinExistence type="predicted"/>